<evidence type="ECO:0000256" key="5">
    <source>
        <dbReference type="PROSITE-ProRule" id="PRU00134"/>
    </source>
</evidence>
<feature type="region of interest" description="Disordered" evidence="6">
    <location>
        <begin position="143"/>
        <end position="163"/>
    </location>
</feature>
<feature type="compositionally biased region" description="Basic and acidic residues" evidence="6">
    <location>
        <begin position="246"/>
        <end position="257"/>
    </location>
</feature>
<evidence type="ECO:0000256" key="4">
    <source>
        <dbReference type="ARBA" id="ARBA00022833"/>
    </source>
</evidence>
<dbReference type="InterPro" id="IPR047365">
    <property type="entry name" value="Tudor_AtPTM-like"/>
</dbReference>
<dbReference type="CDD" id="cd20401">
    <property type="entry name" value="Tudor_AtPTM-like"/>
    <property type="match status" value="1"/>
</dbReference>
<feature type="compositionally biased region" description="Polar residues" evidence="6">
    <location>
        <begin position="148"/>
        <end position="163"/>
    </location>
</feature>
<dbReference type="PROSITE" id="PS50157">
    <property type="entry name" value="ZINC_FINGER_C2H2_2"/>
    <property type="match status" value="1"/>
</dbReference>
<dbReference type="SUPFAM" id="SSF52540">
    <property type="entry name" value="P-loop containing nucleoside triphosphate hydrolases"/>
    <property type="match status" value="2"/>
</dbReference>
<dbReference type="Pfam" id="PF13871">
    <property type="entry name" value="Helicase_C_4"/>
    <property type="match status" value="1"/>
</dbReference>
<feature type="compositionally biased region" description="Basic residues" evidence="6">
    <location>
        <begin position="217"/>
        <end position="231"/>
    </location>
</feature>
<keyword evidence="2" id="KW-0479">Metal-binding</keyword>
<dbReference type="Proteomes" id="UP001224775">
    <property type="component" value="Unassembled WGS sequence"/>
</dbReference>
<evidence type="ECO:0000256" key="3">
    <source>
        <dbReference type="ARBA" id="ARBA00022771"/>
    </source>
</evidence>
<dbReference type="InterPro" id="IPR039187">
    <property type="entry name" value="SNO_AAA"/>
</dbReference>
<feature type="region of interest" description="Disordered" evidence="6">
    <location>
        <begin position="1646"/>
        <end position="1682"/>
    </location>
</feature>
<feature type="region of interest" description="Disordered" evidence="6">
    <location>
        <begin position="1"/>
        <end position="56"/>
    </location>
</feature>
<evidence type="ECO:0000256" key="1">
    <source>
        <dbReference type="ARBA" id="ARBA00006992"/>
    </source>
</evidence>
<protein>
    <submittedName>
        <fullName evidence="9">Strawberry notch family protein</fullName>
    </submittedName>
</protein>
<dbReference type="PANTHER" id="PTHR12706:SF30">
    <property type="entry name" value="PROTEIN STRAWBERRY NOTCH-RELATED"/>
    <property type="match status" value="1"/>
</dbReference>
<dbReference type="GO" id="GO:0005634">
    <property type="term" value="C:nucleus"/>
    <property type="evidence" value="ECO:0007669"/>
    <property type="project" value="TreeGrafter"/>
</dbReference>
<dbReference type="Gene3D" id="6.10.140.2220">
    <property type="match status" value="1"/>
</dbReference>
<evidence type="ECO:0000256" key="2">
    <source>
        <dbReference type="ARBA" id="ARBA00022723"/>
    </source>
</evidence>
<dbReference type="GO" id="GO:0008270">
    <property type="term" value="F:zinc ion binding"/>
    <property type="evidence" value="ECO:0007669"/>
    <property type="project" value="UniProtKB-KW"/>
</dbReference>
<dbReference type="PANTHER" id="PTHR12706">
    <property type="entry name" value="STRAWBERRY NOTCH-RELATED"/>
    <property type="match status" value="1"/>
</dbReference>
<evidence type="ECO:0000313" key="9">
    <source>
        <dbReference type="EMBL" id="KAK1739127.1"/>
    </source>
</evidence>
<comment type="similarity">
    <text evidence="1">Belongs to the SBNO family.</text>
</comment>
<dbReference type="GO" id="GO:0042393">
    <property type="term" value="F:histone binding"/>
    <property type="evidence" value="ECO:0007669"/>
    <property type="project" value="TreeGrafter"/>
</dbReference>
<keyword evidence="10" id="KW-1185">Reference proteome</keyword>
<feature type="region of interest" description="Disordered" evidence="6">
    <location>
        <begin position="217"/>
        <end position="267"/>
    </location>
</feature>
<dbReference type="InterPro" id="IPR013087">
    <property type="entry name" value="Znf_C2H2_type"/>
</dbReference>
<feature type="compositionally biased region" description="Acidic residues" evidence="6">
    <location>
        <begin position="1"/>
        <end position="16"/>
    </location>
</feature>
<dbReference type="InterPro" id="IPR027417">
    <property type="entry name" value="P-loop_NTPase"/>
</dbReference>
<feature type="region of interest" description="Disordered" evidence="6">
    <location>
        <begin position="878"/>
        <end position="998"/>
    </location>
</feature>
<dbReference type="EMBL" id="JATAAI010000019">
    <property type="protein sequence ID" value="KAK1739127.1"/>
    <property type="molecule type" value="Genomic_DNA"/>
</dbReference>
<dbReference type="Gene3D" id="3.40.50.300">
    <property type="entry name" value="P-loop containing nucleotide triphosphate hydrolases"/>
    <property type="match status" value="2"/>
</dbReference>
<evidence type="ECO:0000313" key="10">
    <source>
        <dbReference type="Proteomes" id="UP001224775"/>
    </source>
</evidence>
<dbReference type="InterPro" id="IPR026741">
    <property type="entry name" value="SNO"/>
</dbReference>
<keyword evidence="3 5" id="KW-0863">Zinc-finger</keyword>
<dbReference type="PROSITE" id="PS01360">
    <property type="entry name" value="ZF_MYND_1"/>
    <property type="match status" value="1"/>
</dbReference>
<feature type="compositionally biased region" description="Acidic residues" evidence="6">
    <location>
        <begin position="258"/>
        <end position="267"/>
    </location>
</feature>
<feature type="region of interest" description="Disordered" evidence="6">
    <location>
        <begin position="489"/>
        <end position="509"/>
    </location>
</feature>
<reference evidence="9" key="1">
    <citation type="submission" date="2023-06" db="EMBL/GenBank/DDBJ databases">
        <title>Survivors Of The Sea: Transcriptome response of Skeletonema marinoi to long-term dormancy.</title>
        <authorList>
            <person name="Pinder M.I.M."/>
            <person name="Kourtchenko O."/>
            <person name="Robertson E.K."/>
            <person name="Larsson T."/>
            <person name="Maumus F."/>
            <person name="Osuna-Cruz C.M."/>
            <person name="Vancaester E."/>
            <person name="Stenow R."/>
            <person name="Vandepoele K."/>
            <person name="Ploug H."/>
            <person name="Bruchert V."/>
            <person name="Godhe A."/>
            <person name="Topel M."/>
        </authorList>
    </citation>
    <scope>NUCLEOTIDE SEQUENCE</scope>
    <source>
        <strain evidence="9">R05AC</strain>
    </source>
</reference>
<dbReference type="InterPro" id="IPR002893">
    <property type="entry name" value="Znf_MYND"/>
</dbReference>
<dbReference type="PROSITE" id="PS50865">
    <property type="entry name" value="ZF_MYND_2"/>
    <property type="match status" value="1"/>
</dbReference>
<organism evidence="9 10">
    <name type="scientific">Skeletonema marinoi</name>
    <dbReference type="NCBI Taxonomy" id="267567"/>
    <lineage>
        <taxon>Eukaryota</taxon>
        <taxon>Sar</taxon>
        <taxon>Stramenopiles</taxon>
        <taxon>Ochrophyta</taxon>
        <taxon>Bacillariophyta</taxon>
        <taxon>Coscinodiscophyceae</taxon>
        <taxon>Thalassiosirophycidae</taxon>
        <taxon>Thalassiosirales</taxon>
        <taxon>Skeletonemataceae</taxon>
        <taxon>Skeletonema</taxon>
        <taxon>Skeletonema marinoi-dohrnii complex</taxon>
    </lineage>
</organism>
<feature type="compositionally biased region" description="Acidic residues" evidence="6">
    <location>
        <begin position="1666"/>
        <end position="1678"/>
    </location>
</feature>
<dbReference type="Pfam" id="PF13872">
    <property type="entry name" value="AAA_34"/>
    <property type="match status" value="1"/>
</dbReference>
<feature type="domain" description="MYND-type" evidence="8">
    <location>
        <begin position="98"/>
        <end position="136"/>
    </location>
</feature>
<dbReference type="SUPFAM" id="SSF144232">
    <property type="entry name" value="HIT/MYND zinc finger-like"/>
    <property type="match status" value="1"/>
</dbReference>
<feature type="compositionally biased region" description="Basic residues" evidence="6">
    <location>
        <begin position="920"/>
        <end position="939"/>
    </location>
</feature>
<gene>
    <name evidence="9" type="ORF">QTG54_010443</name>
</gene>
<feature type="compositionally biased region" description="Acidic residues" evidence="6">
    <location>
        <begin position="949"/>
        <end position="975"/>
    </location>
</feature>
<proteinExistence type="inferred from homology"/>
<accession>A0AAD8Y451</accession>
<comment type="caution">
    <text evidence="9">The sequence shown here is derived from an EMBL/GenBank/DDBJ whole genome shotgun (WGS) entry which is preliminary data.</text>
</comment>
<feature type="compositionally biased region" description="Basic residues" evidence="6">
    <location>
        <begin position="985"/>
        <end position="998"/>
    </location>
</feature>
<sequence length="1864" mass="206965">MDDAIDLSMSFEDDDDRPSSPHNTRETAIVIDSDDDFDMAQKMPAASAASKPSWSSTTTAAAYNSAENSNRATAAAESPSAQAVGAAAAPTSPINRTCASCGKEGNNLKKCSACKSVHYCNATCQYSHWSEHRDECHKNRTAVKREQQQQYATSTSARVSMSPTMNHAPSAMDPLNHVPPAVAAAISAAISAAAAANRSKTYSCSLCPQKFMTQNQRRKHEKKCRKRHLKKAKTERGNGRGGVGKVKAEKPKAKEKEEGEEDVEEADEITYTSYKPQKLTFGMDHPDPVVENSTLSAVEPPEVEYNLAMPADILSVGRLSNLQLEAIVYGCQRHLIDLPLKEGVVFDGGEVVVEKPARAGFLLGDGAGMGKGRTLAGFVIENLARGRNRHVWISVSSDLYEDAKRDLRDLGLGNYADTHCYNLGKLPYGDLSKSHPEGVMFATYSTLISKNRQKQTRLDQLIDWCGGEDFDGLVMFDECHKAKTIELDANGNPKTVGRGSEKREKSSQTAKNVVHLQQALPRARVVYCSATSVSHPKNLGFMSRLGLWGPGTEHPIGFNQFLDGLKRLGTGAMELHAMHLKSIGALCARTLSYESCEFELVDGISDEKVSAMYNKASEIWTALHSQLLDRCSKIKKRDDNYEKIAKWSEEMELTAEMRYHLELHRDSDSESDHDDDDKLVEERRLRRTYRERKAKNLLGLFWSAHQRFFRSLCIASKVDTAISLAKKALADGNCCVIGLQSTGEARSKGAAAAAGINEDSGGSFEDFVSAPNEDLKRIIMMMFPLPPKPRGVIAPVFLNVNKSKDDDDDMEDSATPSGQRFELGKVILKEFEDPSTGKMRMYEGTIKKYFDDERLYNVEFEDGDSEDMTEAEVEVASCVEDEESGKATFSGRSSRSARRKKVNYSEVNVDKDGNTGGSKGMKRKPSKKGRKSANKKRRGANSSISMANSDDESDFEYEAEQDEDDDTIDADDDAFDTTGSGKQPARGKSKKGKGKGSIKRIQWDEIDLSLDTSASVENERMVEYRKACEKVKGWLDDVDDLALPANPLDRLLNELGGPDKVAELTGRKIRQVRRFDESKGKMVVFYEKRKGAGRFDQINVEERNNFQSGKKLVAILSEAASTGISLQADKRVGNQKRRVHITLELPWSADKAIQQLGRTHRANQTSGPSYKFLISDVGGEKRFAAAVAKRLALMGALTQGDRRATGQSNALGLGGFDFDNKFGTRALRKMLEEIWECNKNCLTDAPEKLVLDALKTIDSRLSEALDQGLGTWKKYLAPYSDDTKSEQDHYKMMEDLLLHKCPQLAEQRVKAIGEGKSVVKYLEKLSDGTETKEAIKPKIDEEVKAGMEAGLNFNVLCFLWLFDVGVTEQSAYGANNYFKKGKPIDVPKFLNRTLGMNLLRQKLIVEHFIKHLGKQVTLAKREGTYDLGIQTIGGHSVVIEKPRSFCFRGLEAKDERVLLYKVNLDRGMDAETAMQLYKEAEASSDNETNSSATNIGAGGFFGVGQVRVIKSGFYIDRRDVFKEVPRMFLIVNQGRTSNNCVVVRPNEGKKIWTKEFVWKTWLHGNACQLTLCTDINQAMVTWKKEFDLADRPSSERYQRYCYGRHTESCIFGGDIIPILNKILASSNLNGIGLANDMPLVMPDVVRVEPPGKTPEDDLANEVNESTVDEQAEDEDDSSEPPAVGHKVALKMLGGSVFRGAITECKDDPESFITTFTDGSVVEMSTDEVNKARQLFDTEWTKLVVDADVPKAVASSIEVHNSVNAQAQGATRRPILPAGEEKTTEEYEKIFEEEYDGDVPDVLVGLEFPKKELRLYSQSAHDHVFIPFWQFVLRKLAERLLEEGAHSSRELLNLENAERVKLQQG</sequence>
<dbReference type="InterPro" id="IPR026937">
    <property type="entry name" value="SBNO_Helicase_C_dom"/>
</dbReference>
<name>A0AAD8Y451_9STRA</name>
<keyword evidence="4" id="KW-0862">Zinc</keyword>
<dbReference type="Pfam" id="PF01753">
    <property type="entry name" value="zf-MYND"/>
    <property type="match status" value="1"/>
</dbReference>
<feature type="domain" description="C2H2-type" evidence="7">
    <location>
        <begin position="202"/>
        <end position="233"/>
    </location>
</feature>
<dbReference type="Pfam" id="PF21743">
    <property type="entry name" value="PTM_DIR17_Tudor"/>
    <property type="match status" value="1"/>
</dbReference>
<evidence type="ECO:0000259" key="8">
    <source>
        <dbReference type="PROSITE" id="PS50865"/>
    </source>
</evidence>
<evidence type="ECO:0000259" key="7">
    <source>
        <dbReference type="PROSITE" id="PS50157"/>
    </source>
</evidence>
<dbReference type="GO" id="GO:0006355">
    <property type="term" value="P:regulation of DNA-templated transcription"/>
    <property type="evidence" value="ECO:0007669"/>
    <property type="project" value="InterPro"/>
</dbReference>
<feature type="compositionally biased region" description="Low complexity" evidence="6">
    <location>
        <begin position="45"/>
        <end position="56"/>
    </location>
</feature>
<dbReference type="GO" id="GO:0031490">
    <property type="term" value="F:chromatin DNA binding"/>
    <property type="evidence" value="ECO:0007669"/>
    <property type="project" value="TreeGrafter"/>
</dbReference>
<evidence type="ECO:0000256" key="6">
    <source>
        <dbReference type="SAM" id="MobiDB-lite"/>
    </source>
</evidence>